<evidence type="ECO:0000256" key="5">
    <source>
        <dbReference type="ARBA" id="ARBA00022692"/>
    </source>
</evidence>
<dbReference type="Proteomes" id="UP000824120">
    <property type="component" value="Chromosome 2"/>
</dbReference>
<evidence type="ECO:0000256" key="1">
    <source>
        <dbReference type="ARBA" id="ARBA00002838"/>
    </source>
</evidence>
<comment type="function">
    <text evidence="1">TRAP proteins are part of a complex whose function is to bind calcium to the ER membrane and thereby regulate the retention of ER resident proteins.</text>
</comment>
<evidence type="ECO:0000256" key="3">
    <source>
        <dbReference type="ARBA" id="ARBA00005610"/>
    </source>
</evidence>
<evidence type="ECO:0000256" key="7">
    <source>
        <dbReference type="ARBA" id="ARBA00022824"/>
    </source>
</evidence>
<keyword evidence="8 11" id="KW-1133">Transmembrane helix</keyword>
<reference evidence="13 14" key="1">
    <citation type="submission" date="2020-09" db="EMBL/GenBank/DDBJ databases">
        <title>De no assembly of potato wild relative species, Solanum commersonii.</title>
        <authorList>
            <person name="Cho K."/>
        </authorList>
    </citation>
    <scope>NUCLEOTIDE SEQUENCE [LARGE SCALE GENOMIC DNA]</scope>
    <source>
        <strain evidence="13">LZ3.2</strain>
        <tissue evidence="13">Leaf</tissue>
    </source>
</reference>
<evidence type="ECO:0000256" key="4">
    <source>
        <dbReference type="ARBA" id="ARBA00021110"/>
    </source>
</evidence>
<evidence type="ECO:0000256" key="2">
    <source>
        <dbReference type="ARBA" id="ARBA00004115"/>
    </source>
</evidence>
<dbReference type="Pfam" id="PF05753">
    <property type="entry name" value="TRAP_beta"/>
    <property type="match status" value="1"/>
</dbReference>
<keyword evidence="5 11" id="KW-0812">Transmembrane</keyword>
<dbReference type="GO" id="GO:0005789">
    <property type="term" value="C:endoplasmic reticulum membrane"/>
    <property type="evidence" value="ECO:0007669"/>
    <property type="project" value="UniProtKB-SubCell"/>
</dbReference>
<evidence type="ECO:0000256" key="12">
    <source>
        <dbReference type="SAM" id="SignalP"/>
    </source>
</evidence>
<keyword evidence="7" id="KW-0256">Endoplasmic reticulum</keyword>
<dbReference type="InterPro" id="IPR008856">
    <property type="entry name" value="TRAP_beta"/>
</dbReference>
<keyword evidence="10" id="KW-0325">Glycoprotein</keyword>
<keyword evidence="14" id="KW-1185">Reference proteome</keyword>
<comment type="similarity">
    <text evidence="3">Belongs to the TRAP-beta family.</text>
</comment>
<keyword evidence="9 11" id="KW-0472">Membrane</keyword>
<dbReference type="PANTHER" id="PTHR12861:SF3">
    <property type="entry name" value="TRANSLOCON-ASSOCIATED PROTEIN SUBUNIT BETA"/>
    <property type="match status" value="1"/>
</dbReference>
<proteinExistence type="inferred from homology"/>
<evidence type="ECO:0000313" key="14">
    <source>
        <dbReference type="Proteomes" id="UP000824120"/>
    </source>
</evidence>
<comment type="subcellular location">
    <subcellularLocation>
        <location evidence="2">Endoplasmic reticulum membrane</location>
        <topology evidence="2">Single-pass type I membrane protein</topology>
    </subcellularLocation>
</comment>
<feature type="transmembrane region" description="Helical" evidence="11">
    <location>
        <begin position="191"/>
        <end position="209"/>
    </location>
</feature>
<accession>A0A9J6AJT6</accession>
<comment type="caution">
    <text evidence="13">The sequence shown here is derived from an EMBL/GenBank/DDBJ whole genome shotgun (WGS) entry which is preliminary data.</text>
</comment>
<dbReference type="AlphaFoldDB" id="A0A9J6AJT6"/>
<feature type="signal peptide" evidence="12">
    <location>
        <begin position="1"/>
        <end position="25"/>
    </location>
</feature>
<organism evidence="13 14">
    <name type="scientific">Solanum commersonii</name>
    <name type="common">Commerson's wild potato</name>
    <name type="synonym">Commerson's nightshade</name>
    <dbReference type="NCBI Taxonomy" id="4109"/>
    <lineage>
        <taxon>Eukaryota</taxon>
        <taxon>Viridiplantae</taxon>
        <taxon>Streptophyta</taxon>
        <taxon>Embryophyta</taxon>
        <taxon>Tracheophyta</taxon>
        <taxon>Spermatophyta</taxon>
        <taxon>Magnoliopsida</taxon>
        <taxon>eudicotyledons</taxon>
        <taxon>Gunneridae</taxon>
        <taxon>Pentapetalae</taxon>
        <taxon>asterids</taxon>
        <taxon>lamiids</taxon>
        <taxon>Solanales</taxon>
        <taxon>Solanaceae</taxon>
        <taxon>Solanoideae</taxon>
        <taxon>Solaneae</taxon>
        <taxon>Solanum</taxon>
    </lineage>
</organism>
<sequence length="221" mass="24587">MADCARKFLLATVLALLCFSWTIAASDGPFIVAHKKAALTRLKSDIERISISIDIYNEGSATAYDVSLYDDNWSQDVFEIVTGNTSMSWERLDAGASLSHSFELEAKKKTVFYGAPAVITFRIPTKAALQEAFSTPILPLDILADRPPEKKFDWNTFFANCSLLRDEFPFFAWTGQTLGEYSQAKKLMAKYGSLISVISIVVLFVYLIVSPSKSNAAKKKR</sequence>
<evidence type="ECO:0000256" key="6">
    <source>
        <dbReference type="ARBA" id="ARBA00022729"/>
    </source>
</evidence>
<evidence type="ECO:0000256" key="8">
    <source>
        <dbReference type="ARBA" id="ARBA00022989"/>
    </source>
</evidence>
<dbReference type="PIRSF" id="PIRSF016400">
    <property type="entry name" value="TRAP_beta"/>
    <property type="match status" value="1"/>
</dbReference>
<evidence type="ECO:0000256" key="11">
    <source>
        <dbReference type="SAM" id="Phobius"/>
    </source>
</evidence>
<evidence type="ECO:0000256" key="10">
    <source>
        <dbReference type="ARBA" id="ARBA00023180"/>
    </source>
</evidence>
<dbReference type="PANTHER" id="PTHR12861">
    <property type="entry name" value="TRANSLOCON-ASSOCIATED PROTEIN, BETA SUBUNIT PRECURSOR TRAP-BETA SIGNAL SEQUENCE RECEPTOR BETA SUBUNIT"/>
    <property type="match status" value="1"/>
</dbReference>
<dbReference type="EMBL" id="JACXVP010000002">
    <property type="protein sequence ID" value="KAG5624579.1"/>
    <property type="molecule type" value="Genomic_DNA"/>
</dbReference>
<gene>
    <name evidence="13" type="ORF">H5410_009797</name>
</gene>
<feature type="chain" id="PRO_5039899788" description="Translocon-associated protein subunit beta" evidence="12">
    <location>
        <begin position="26"/>
        <end position="221"/>
    </location>
</feature>
<name>A0A9J6AJT6_SOLCO</name>
<evidence type="ECO:0000313" key="13">
    <source>
        <dbReference type="EMBL" id="KAG5624579.1"/>
    </source>
</evidence>
<keyword evidence="6 12" id="KW-0732">Signal</keyword>
<evidence type="ECO:0000256" key="9">
    <source>
        <dbReference type="ARBA" id="ARBA00023136"/>
    </source>
</evidence>
<dbReference type="OrthoDB" id="5860827at2759"/>
<protein>
    <recommendedName>
        <fullName evidence="4">Translocon-associated protein subunit beta</fullName>
    </recommendedName>
</protein>